<comment type="caution">
    <text evidence="4">The sequence shown here is derived from an EMBL/GenBank/DDBJ whole genome shotgun (WGS) entry which is preliminary data.</text>
</comment>
<feature type="domain" description="Hydantoinase/oxoprolinase N-terminal" evidence="2">
    <location>
        <begin position="12"/>
        <end position="187"/>
    </location>
</feature>
<dbReference type="InterPro" id="IPR049517">
    <property type="entry name" value="ACX-like_C"/>
</dbReference>
<dbReference type="RefSeq" id="WP_344313174.1">
    <property type="nucleotide sequence ID" value="NZ_BAAANY010000020.1"/>
</dbReference>
<dbReference type="PANTHER" id="PTHR11365">
    <property type="entry name" value="5-OXOPROLINASE RELATED"/>
    <property type="match status" value="1"/>
</dbReference>
<dbReference type="InterPro" id="IPR045079">
    <property type="entry name" value="Oxoprolinase-like"/>
</dbReference>
<evidence type="ECO:0000259" key="1">
    <source>
        <dbReference type="Pfam" id="PF01968"/>
    </source>
</evidence>
<gene>
    <name evidence="4" type="ORF">GCM10009765_53500</name>
</gene>
<organism evidence="4 5">
    <name type="scientific">Fodinicola feengrottensis</name>
    <dbReference type="NCBI Taxonomy" id="435914"/>
    <lineage>
        <taxon>Bacteria</taxon>
        <taxon>Bacillati</taxon>
        <taxon>Actinomycetota</taxon>
        <taxon>Actinomycetes</taxon>
        <taxon>Mycobacteriales</taxon>
        <taxon>Fodinicola</taxon>
    </lineage>
</organism>
<evidence type="ECO:0000259" key="3">
    <source>
        <dbReference type="Pfam" id="PF19278"/>
    </source>
</evidence>
<dbReference type="Pfam" id="PF05378">
    <property type="entry name" value="Hydant_A_N"/>
    <property type="match status" value="1"/>
</dbReference>
<keyword evidence="5" id="KW-1185">Reference proteome</keyword>
<evidence type="ECO:0000313" key="5">
    <source>
        <dbReference type="Proteomes" id="UP001500618"/>
    </source>
</evidence>
<protein>
    <submittedName>
        <fullName evidence="4">Hydantoinase/oxoprolinase family protein</fullName>
    </submittedName>
</protein>
<dbReference type="SUPFAM" id="SSF53067">
    <property type="entry name" value="Actin-like ATPase domain"/>
    <property type="match status" value="1"/>
</dbReference>
<dbReference type="InterPro" id="IPR008040">
    <property type="entry name" value="Hydant_A_N"/>
</dbReference>
<dbReference type="Pfam" id="PF19278">
    <property type="entry name" value="Hydant_A_C"/>
    <property type="match status" value="1"/>
</dbReference>
<feature type="domain" description="Acetophenone carboxylase-like C-terminal" evidence="3">
    <location>
        <begin position="535"/>
        <end position="691"/>
    </location>
</feature>
<accession>A0ABP4U4Z7</accession>
<dbReference type="Pfam" id="PF01968">
    <property type="entry name" value="Hydantoinase_A"/>
    <property type="match status" value="1"/>
</dbReference>
<dbReference type="PANTHER" id="PTHR11365:SF23">
    <property type="entry name" value="HYPOTHETICAL 5-OXOPROLINASE (EUROFUNG)-RELATED"/>
    <property type="match status" value="1"/>
</dbReference>
<feature type="domain" description="Hydantoinase A/oxoprolinase" evidence="1">
    <location>
        <begin position="209"/>
        <end position="503"/>
    </location>
</feature>
<dbReference type="Proteomes" id="UP001500618">
    <property type="component" value="Unassembled WGS sequence"/>
</dbReference>
<name>A0ABP4U4Z7_9ACTN</name>
<reference evidence="5" key="1">
    <citation type="journal article" date="2019" name="Int. J. Syst. Evol. Microbiol.">
        <title>The Global Catalogue of Microorganisms (GCM) 10K type strain sequencing project: providing services to taxonomists for standard genome sequencing and annotation.</title>
        <authorList>
            <consortium name="The Broad Institute Genomics Platform"/>
            <consortium name="The Broad Institute Genome Sequencing Center for Infectious Disease"/>
            <person name="Wu L."/>
            <person name="Ma J."/>
        </authorList>
    </citation>
    <scope>NUCLEOTIDE SEQUENCE [LARGE SCALE GENOMIC DNA]</scope>
    <source>
        <strain evidence="5">JCM 14718</strain>
    </source>
</reference>
<dbReference type="EMBL" id="BAAANY010000020">
    <property type="protein sequence ID" value="GAA1697412.1"/>
    <property type="molecule type" value="Genomic_DNA"/>
</dbReference>
<proteinExistence type="predicted"/>
<evidence type="ECO:0000259" key="2">
    <source>
        <dbReference type="Pfam" id="PF05378"/>
    </source>
</evidence>
<dbReference type="InterPro" id="IPR043129">
    <property type="entry name" value="ATPase_NBD"/>
</dbReference>
<dbReference type="InterPro" id="IPR002821">
    <property type="entry name" value="Hydantoinase_A"/>
</dbReference>
<evidence type="ECO:0000313" key="4">
    <source>
        <dbReference type="EMBL" id="GAA1697412.1"/>
    </source>
</evidence>
<sequence>MSADAAPAGIRTGVDIGGTFTDLAAVDSTGIIAVRKVLTTTGEPARGMEQALLQSIGNLGVEGTRITQFVHGTTLITNALIERTGSVTALLTTAGFRDVLEMAREHRYELYDLMLEPPRPLVPRYLRFDVPERVLADGTVDLPLDRMHVQMLAHELVEHGVEAVAICFLHSFANPDHEQEAAAILKEAAPGLQVCISSDVAPEIREYERASTTVANVYVRELAARYLADLRDRTAAAGVGPAPQIMLSHGGLATVDTAARYPVRMLESGPAGGALAAAAFGAAAGWQDLLAFDMGGTTAKLCVVQEGVPLVTHAFEVDRRYRLRAGSGLPVKVPVIDMIEIGVGGGSLARTNALGLLAVGPESAGSAPGPACYGHGGERPTVTDADLLLGYLDPNYFLGGDMPLHPRAAATAVRRHVGEPLGLSIVDAAWGIHTLVNEDMANAARVHTCERGQDPAQLPLVAFGGAGPVHAAGVAAALRSGRVIVPPAAGVMSAVGFLTAPMAFDFARSAGGRLTDFRQADVEEIFTSMRCEGERLLVDASVDPMAMSHQRLADLRYAGQGSELRVPVPAAGRWPDDLVSAFQREYQRRYGRVGPDVPVEVLTWRVVVSGPRPHQPLTLRVTASPSAAQKGSRAAYFPAAGGFVDTPVFDRYQLEADFAVDGPALIEERESTVVVPPGAQCTASADGCLHLEWPAR</sequence>